<name>A0ABY2RTS2_9PSEU</name>
<keyword evidence="3" id="KW-1185">Reference proteome</keyword>
<gene>
    <name evidence="2" type="ORF">FCN18_35815</name>
</gene>
<evidence type="ECO:0000256" key="1">
    <source>
        <dbReference type="SAM" id="MobiDB-lite"/>
    </source>
</evidence>
<sequence>MAMFFKESFDFADRNSKLFDFTHTASAALWNLRWQVQGYVTVSPEATKQRGPHRIRCGDPAGRRR</sequence>
<evidence type="ECO:0000313" key="2">
    <source>
        <dbReference type="EMBL" id="TKG60253.1"/>
    </source>
</evidence>
<dbReference type="Proteomes" id="UP000309992">
    <property type="component" value="Unassembled WGS sequence"/>
</dbReference>
<feature type="region of interest" description="Disordered" evidence="1">
    <location>
        <begin position="45"/>
        <end position="65"/>
    </location>
</feature>
<proteinExistence type="predicted"/>
<evidence type="ECO:0000313" key="3">
    <source>
        <dbReference type="Proteomes" id="UP000309992"/>
    </source>
</evidence>
<organism evidence="2 3">
    <name type="scientific">Prauserella endophytica</name>
    <dbReference type="NCBI Taxonomy" id="1592324"/>
    <lineage>
        <taxon>Bacteria</taxon>
        <taxon>Bacillati</taxon>
        <taxon>Actinomycetota</taxon>
        <taxon>Actinomycetes</taxon>
        <taxon>Pseudonocardiales</taxon>
        <taxon>Pseudonocardiaceae</taxon>
        <taxon>Prauserella</taxon>
        <taxon>Prauserella coralliicola group</taxon>
    </lineage>
</organism>
<reference evidence="2 3" key="1">
    <citation type="journal article" date="2015" name="Antonie Van Leeuwenhoek">
        <title>Prauserella endophytica sp. nov., an endophytic actinobacterium isolated from Tamarix taklamakanensis.</title>
        <authorList>
            <person name="Liu J.M."/>
            <person name="Habden X."/>
            <person name="Guo L."/>
            <person name="Tuo L."/>
            <person name="Jiang Z.K."/>
            <person name="Liu S.W."/>
            <person name="Liu X.F."/>
            <person name="Chen L."/>
            <person name="Li R.F."/>
            <person name="Zhang Y.Q."/>
            <person name="Sun C.H."/>
        </authorList>
    </citation>
    <scope>NUCLEOTIDE SEQUENCE [LARGE SCALE GENOMIC DNA]</scope>
    <source>
        <strain evidence="2 3">CGMCC 4.7182</strain>
    </source>
</reference>
<accession>A0ABY2RTS2</accession>
<dbReference type="EMBL" id="SWMS01000039">
    <property type="protein sequence ID" value="TKG60253.1"/>
    <property type="molecule type" value="Genomic_DNA"/>
</dbReference>
<comment type="caution">
    <text evidence="2">The sequence shown here is derived from an EMBL/GenBank/DDBJ whole genome shotgun (WGS) entry which is preliminary data.</text>
</comment>
<protein>
    <submittedName>
        <fullName evidence="2">Uncharacterized protein</fullName>
    </submittedName>
</protein>